<sequence length="119" mass="13966">MYKLVKILEKELVSDEALEDITSKEEEEEKTPDNDISAEEEGTILDYDNDENKQYKIHTPHSSDEEEDFYKPVQIEGGVECPQFNFDKELLDYCHSNVQVLPQCCMKFRFLVWSTKQHG</sequence>
<accession>A0A915J5S9</accession>
<feature type="compositionally biased region" description="Acidic residues" evidence="1">
    <location>
        <begin position="17"/>
        <end position="49"/>
    </location>
</feature>
<evidence type="ECO:0000313" key="2">
    <source>
        <dbReference type="Proteomes" id="UP000887565"/>
    </source>
</evidence>
<dbReference type="Proteomes" id="UP000887565">
    <property type="component" value="Unplaced"/>
</dbReference>
<name>A0A915J5S9_ROMCU</name>
<proteinExistence type="predicted"/>
<dbReference type="WBParaSite" id="nRc.2.0.1.t21801-RA">
    <property type="protein sequence ID" value="nRc.2.0.1.t21801-RA"/>
    <property type="gene ID" value="nRc.2.0.1.g21801"/>
</dbReference>
<dbReference type="AlphaFoldDB" id="A0A915J5S9"/>
<reference evidence="3" key="1">
    <citation type="submission" date="2022-11" db="UniProtKB">
        <authorList>
            <consortium name="WormBaseParasite"/>
        </authorList>
    </citation>
    <scope>IDENTIFICATION</scope>
</reference>
<evidence type="ECO:0000256" key="1">
    <source>
        <dbReference type="SAM" id="MobiDB-lite"/>
    </source>
</evidence>
<evidence type="ECO:0000313" key="3">
    <source>
        <dbReference type="WBParaSite" id="nRc.2.0.1.t21801-RA"/>
    </source>
</evidence>
<keyword evidence="2" id="KW-1185">Reference proteome</keyword>
<organism evidence="2 3">
    <name type="scientific">Romanomermis culicivorax</name>
    <name type="common">Nematode worm</name>
    <dbReference type="NCBI Taxonomy" id="13658"/>
    <lineage>
        <taxon>Eukaryota</taxon>
        <taxon>Metazoa</taxon>
        <taxon>Ecdysozoa</taxon>
        <taxon>Nematoda</taxon>
        <taxon>Enoplea</taxon>
        <taxon>Dorylaimia</taxon>
        <taxon>Mermithida</taxon>
        <taxon>Mermithoidea</taxon>
        <taxon>Mermithidae</taxon>
        <taxon>Romanomermis</taxon>
    </lineage>
</organism>
<protein>
    <submittedName>
        <fullName evidence="3">Uncharacterized protein</fullName>
    </submittedName>
</protein>
<feature type="region of interest" description="Disordered" evidence="1">
    <location>
        <begin position="17"/>
        <end position="67"/>
    </location>
</feature>